<dbReference type="AlphaFoldDB" id="A0A428Q0T2"/>
<name>A0A428Q0T2_9HYPO</name>
<gene>
    <name evidence="2" type="ORF">CEP51_013997</name>
</gene>
<proteinExistence type="predicted"/>
<accession>A0A428Q0T2</accession>
<feature type="coiled-coil region" evidence="1">
    <location>
        <begin position="138"/>
        <end position="172"/>
    </location>
</feature>
<keyword evidence="3" id="KW-1185">Reference proteome</keyword>
<evidence type="ECO:0000256" key="1">
    <source>
        <dbReference type="SAM" id="Coils"/>
    </source>
</evidence>
<evidence type="ECO:0000313" key="2">
    <source>
        <dbReference type="EMBL" id="RSL58930.1"/>
    </source>
</evidence>
<protein>
    <submittedName>
        <fullName evidence="2">Uncharacterized protein</fullName>
    </submittedName>
</protein>
<dbReference type="Proteomes" id="UP000287972">
    <property type="component" value="Unassembled WGS sequence"/>
</dbReference>
<dbReference type="EMBL" id="NKCL01000619">
    <property type="protein sequence ID" value="RSL58930.1"/>
    <property type="molecule type" value="Genomic_DNA"/>
</dbReference>
<organism evidence="2 3">
    <name type="scientific">Fusarium floridanum</name>
    <dbReference type="NCBI Taxonomy" id="1325733"/>
    <lineage>
        <taxon>Eukaryota</taxon>
        <taxon>Fungi</taxon>
        <taxon>Dikarya</taxon>
        <taxon>Ascomycota</taxon>
        <taxon>Pezizomycotina</taxon>
        <taxon>Sordariomycetes</taxon>
        <taxon>Hypocreomycetidae</taxon>
        <taxon>Hypocreales</taxon>
        <taxon>Nectriaceae</taxon>
        <taxon>Fusarium</taxon>
        <taxon>Fusarium solani species complex</taxon>
    </lineage>
</organism>
<evidence type="ECO:0000313" key="3">
    <source>
        <dbReference type="Proteomes" id="UP000287972"/>
    </source>
</evidence>
<comment type="caution">
    <text evidence="2">The sequence shown here is derived from an EMBL/GenBank/DDBJ whole genome shotgun (WGS) entry which is preliminary data.</text>
</comment>
<sequence>MSSTRQSNVDRGKHRQRCREVLSEHICDKLGITVKPPEVRLKPRASDPYAWEFLSEKKEVLRHIFAKKLSDHSINTYKLLCDEVGVTFEAVFKAPPTANSDARVPLGCSEKSFTLRIAELEKEAMGLHTELCEWRDIANAESKLRKEADTRVDELQQRYSQLQEQVHRSSTAGIDRFKSKE</sequence>
<reference evidence="2 3" key="1">
    <citation type="submission" date="2017-06" db="EMBL/GenBank/DDBJ databases">
        <title>Comparative genomic analysis of Ambrosia Fusariam Clade fungi.</title>
        <authorList>
            <person name="Stajich J.E."/>
            <person name="Carrillo J."/>
            <person name="Kijimoto T."/>
            <person name="Eskalen A."/>
            <person name="O'Donnell K."/>
            <person name="Kasson M."/>
        </authorList>
    </citation>
    <scope>NUCLEOTIDE SEQUENCE [LARGE SCALE GENOMIC DNA]</scope>
    <source>
        <strain evidence="2 3">NRRL62606</strain>
    </source>
</reference>
<keyword evidence="1" id="KW-0175">Coiled coil</keyword>